<dbReference type="Pfam" id="PF02397">
    <property type="entry name" value="Bac_transf"/>
    <property type="match status" value="1"/>
</dbReference>
<organism evidence="3 4">
    <name type="scientific">Halorubrum ezzemoulense</name>
    <name type="common">Halorubrum chaoviator</name>
    <dbReference type="NCBI Taxonomy" id="337243"/>
    <lineage>
        <taxon>Archaea</taxon>
        <taxon>Methanobacteriati</taxon>
        <taxon>Methanobacteriota</taxon>
        <taxon>Stenosarchaea group</taxon>
        <taxon>Halobacteria</taxon>
        <taxon>Halobacteriales</taxon>
        <taxon>Haloferacaceae</taxon>
        <taxon>Halorubrum</taxon>
    </lineage>
</organism>
<dbReference type="PANTHER" id="PTHR30576:SF0">
    <property type="entry name" value="UNDECAPRENYL-PHOSPHATE N-ACETYLGALACTOSAMINYL 1-PHOSPHATE TRANSFERASE-RELATED"/>
    <property type="match status" value="1"/>
</dbReference>
<keyword evidence="1" id="KW-0472">Membrane</keyword>
<evidence type="ECO:0000256" key="1">
    <source>
        <dbReference type="SAM" id="Phobius"/>
    </source>
</evidence>
<protein>
    <submittedName>
        <fullName evidence="3">Exopolysaccharide biosynthesis polyprenyl glycosylphosphotransferase</fullName>
    </submittedName>
</protein>
<gene>
    <name evidence="3" type="ORF">DJ79_02695</name>
</gene>
<evidence type="ECO:0000259" key="2">
    <source>
        <dbReference type="Pfam" id="PF02397"/>
    </source>
</evidence>
<feature type="transmembrane region" description="Helical" evidence="1">
    <location>
        <begin position="91"/>
        <end position="108"/>
    </location>
</feature>
<feature type="domain" description="Bacterial sugar transferase" evidence="2">
    <location>
        <begin position="290"/>
        <end position="474"/>
    </location>
</feature>
<dbReference type="RefSeq" id="WP_094592612.1">
    <property type="nucleotide sequence ID" value="NZ_NHPA01000013.1"/>
</dbReference>
<feature type="transmembrane region" description="Helical" evidence="1">
    <location>
        <begin position="49"/>
        <end position="70"/>
    </location>
</feature>
<keyword evidence="3" id="KW-0808">Transferase</keyword>
<name>A0A256JMJ4_HALEZ</name>
<evidence type="ECO:0000313" key="3">
    <source>
        <dbReference type="EMBL" id="OYR69612.1"/>
    </source>
</evidence>
<feature type="transmembrane region" description="Helical" evidence="1">
    <location>
        <begin position="114"/>
        <end position="133"/>
    </location>
</feature>
<comment type="caution">
    <text evidence="3">The sequence shown here is derived from an EMBL/GenBank/DDBJ whole genome shotgun (WGS) entry which is preliminary data.</text>
</comment>
<keyword evidence="1" id="KW-1133">Transmembrane helix</keyword>
<dbReference type="EMBL" id="NHPA01000013">
    <property type="protein sequence ID" value="OYR69612.1"/>
    <property type="molecule type" value="Genomic_DNA"/>
</dbReference>
<dbReference type="InterPro" id="IPR003362">
    <property type="entry name" value="Bact_transf"/>
</dbReference>
<dbReference type="Proteomes" id="UP000215607">
    <property type="component" value="Unassembled WGS sequence"/>
</dbReference>
<dbReference type="AlphaFoldDB" id="A0A256JMJ4"/>
<evidence type="ECO:0000313" key="4">
    <source>
        <dbReference type="Proteomes" id="UP000215607"/>
    </source>
</evidence>
<sequence length="486" mass="53163">MDTGWRYRLASVGGVAALVGLAVMLANNGTVQAAASAVPVLGRLPVDPPAGAEFVIEIALTAAVVAGAFVPLYKPRPRRILDIVALAHKRTFVAVFALATIGYFDYTYKVPRLTLVLITPLLLLVLPAWFVWLRRPEARSERAIVVGDDITEISRVTRIAREMDLTLLGYLFPTRTEPPRQGPAGGVDESENIASVADGGIELDDGVEQIGGLSRLEDVLVTHDVDTVILAFGETDRAEFFGALDACYEHGVAAKAHRDTADAVLLAEDDPETLVDIDIEPWDVQDHILKRAFDVAFSGIGLIGLSPIILAIAAAIKLDDGGSILYQQERTAVFGETFDVYKFRSMVEDAESATGVKISDEDEGGIDPRVTRVGRVLRQTHLDEIPQLWAVLSGKMSVVGPRPERPEIDADIQHGVDDWPKRWFVKPGLTGLAQINDVTGKEPDQKIRYDLQYIKRQSFNVDMKIVMRQIWKVLVDAAAIVTGKQE</sequence>
<dbReference type="PANTHER" id="PTHR30576">
    <property type="entry name" value="COLANIC BIOSYNTHESIS UDP-GLUCOSE LIPID CARRIER TRANSFERASE"/>
    <property type="match status" value="1"/>
</dbReference>
<feature type="transmembrane region" description="Helical" evidence="1">
    <location>
        <begin position="295"/>
        <end position="316"/>
    </location>
</feature>
<dbReference type="GO" id="GO:0016780">
    <property type="term" value="F:phosphotransferase activity, for other substituted phosphate groups"/>
    <property type="evidence" value="ECO:0007669"/>
    <property type="project" value="TreeGrafter"/>
</dbReference>
<reference evidence="3 4" key="1">
    <citation type="journal article" date="2014" name="Front. Microbiol.">
        <title>Population and genomic analysis of the genus Halorubrum.</title>
        <authorList>
            <person name="Fullmer M.S."/>
            <person name="Soucy S.M."/>
            <person name="Swithers K.S."/>
            <person name="Makkay A.M."/>
            <person name="Wheeler R."/>
            <person name="Ventosa A."/>
            <person name="Gogarten J.P."/>
            <person name="Papke R.T."/>
        </authorList>
    </citation>
    <scope>NUCLEOTIDE SEQUENCE [LARGE SCALE GENOMIC DNA]</scope>
    <source>
        <strain evidence="3 4">Ga2p</strain>
    </source>
</reference>
<keyword evidence="1" id="KW-0812">Transmembrane</keyword>
<accession>A0A256JMJ4</accession>
<proteinExistence type="predicted"/>